<name>A0ABM8K903_9FLAO</name>
<proteinExistence type="predicted"/>
<keyword evidence="3" id="KW-1185">Reference proteome</keyword>
<evidence type="ECO:0000256" key="1">
    <source>
        <dbReference type="SAM" id="Phobius"/>
    </source>
</evidence>
<organism evidence="2 3">
    <name type="scientific">Chryseobacterium gambrini</name>
    <dbReference type="NCBI Taxonomy" id="373672"/>
    <lineage>
        <taxon>Bacteria</taxon>
        <taxon>Pseudomonadati</taxon>
        <taxon>Bacteroidota</taxon>
        <taxon>Flavobacteriia</taxon>
        <taxon>Flavobacteriales</taxon>
        <taxon>Weeksellaceae</taxon>
        <taxon>Chryseobacterium group</taxon>
        <taxon>Chryseobacterium</taxon>
    </lineage>
</organism>
<reference evidence="2 3" key="1">
    <citation type="journal article" date="2020" name="Microbes Environ.">
        <title>Synthetic bacterial community of duckweed: a simple and stable system to study plant-microbe interactions.</title>
        <authorList>
            <person name="Ishizawa H."/>
            <person name="Tada M."/>
            <person name="Kuroda M."/>
            <person name="Inoue D."/>
            <person name="Futamata H."/>
            <person name="Ike M."/>
        </authorList>
    </citation>
    <scope>NUCLEOTIDE SEQUENCE [LARGE SCALE GENOMIC DNA]</scope>
    <source>
        <strain evidence="2 3">DW100</strain>
    </source>
</reference>
<keyword evidence="1" id="KW-1133">Transmembrane helix</keyword>
<dbReference type="Proteomes" id="UP001380186">
    <property type="component" value="Chromosome"/>
</dbReference>
<dbReference type="RefSeq" id="WP_256038015.1">
    <property type="nucleotide sequence ID" value="NZ_AP029022.1"/>
</dbReference>
<feature type="transmembrane region" description="Helical" evidence="1">
    <location>
        <begin position="14"/>
        <end position="34"/>
    </location>
</feature>
<feature type="transmembrane region" description="Helical" evidence="1">
    <location>
        <begin position="66"/>
        <end position="84"/>
    </location>
</feature>
<accession>A0ABM8K903</accession>
<dbReference type="EMBL" id="AP029022">
    <property type="protein sequence ID" value="BEV04299.1"/>
    <property type="molecule type" value="Genomic_DNA"/>
</dbReference>
<protein>
    <submittedName>
        <fullName evidence="2">Uncharacterized protein</fullName>
    </submittedName>
</protein>
<evidence type="ECO:0000313" key="2">
    <source>
        <dbReference type="EMBL" id="BEV04299.1"/>
    </source>
</evidence>
<feature type="transmembrane region" description="Helical" evidence="1">
    <location>
        <begin position="104"/>
        <end position="122"/>
    </location>
</feature>
<gene>
    <name evidence="2" type="ORF">CRDW_16730</name>
</gene>
<evidence type="ECO:0000313" key="3">
    <source>
        <dbReference type="Proteomes" id="UP001380186"/>
    </source>
</evidence>
<feature type="transmembrane region" description="Helical" evidence="1">
    <location>
        <begin position="128"/>
        <end position="149"/>
    </location>
</feature>
<sequence length="155" mass="17564">MNSTILFSNKLKKVGWFIFIPSLILGIILISGLMSSLEISIPVIYNSGLPFDTSARGFFQNTEVDIFSNLIGAMIIIGGVMVGFSKERIEDEYISSLRLKSMFWSLAATYGIVLLLFISIFGVAFFNIMIIIIFLPLLLYVFRFNYLLLKNEKHD</sequence>
<keyword evidence="1" id="KW-0472">Membrane</keyword>
<keyword evidence="1" id="KW-0812">Transmembrane</keyword>